<dbReference type="HOGENOM" id="CLU_1561480_0_0_0"/>
<dbReference type="Proteomes" id="UP000001887">
    <property type="component" value="Chromosome"/>
</dbReference>
<dbReference type="EMBL" id="CP001848">
    <property type="protein sequence ID" value="ADB15314.1"/>
    <property type="molecule type" value="Genomic_DNA"/>
</dbReference>
<name>D2R4G6_PIRSD</name>
<evidence type="ECO:0008006" key="4">
    <source>
        <dbReference type="Google" id="ProtNLM"/>
    </source>
</evidence>
<dbReference type="PROSITE" id="PS51257">
    <property type="entry name" value="PROKAR_LIPOPROTEIN"/>
    <property type="match status" value="1"/>
</dbReference>
<evidence type="ECO:0000313" key="2">
    <source>
        <dbReference type="EMBL" id="ADB15314.1"/>
    </source>
</evidence>
<reference evidence="2 3" key="1">
    <citation type="journal article" date="2009" name="Stand. Genomic Sci.">
        <title>Complete genome sequence of Pirellula staleyi type strain (ATCC 27377).</title>
        <authorList>
            <person name="Clum A."/>
            <person name="Tindall B.J."/>
            <person name="Sikorski J."/>
            <person name="Ivanova N."/>
            <person name="Mavrommatis K."/>
            <person name="Lucas S."/>
            <person name="Glavina del Rio T."/>
            <person name="Nolan M."/>
            <person name="Chen F."/>
            <person name="Tice H."/>
            <person name="Pitluck S."/>
            <person name="Cheng J.F."/>
            <person name="Chertkov O."/>
            <person name="Brettin T."/>
            <person name="Han C."/>
            <person name="Detter J.C."/>
            <person name="Kuske C."/>
            <person name="Bruce D."/>
            <person name="Goodwin L."/>
            <person name="Ovchinikova G."/>
            <person name="Pati A."/>
            <person name="Mikhailova N."/>
            <person name="Chen A."/>
            <person name="Palaniappan K."/>
            <person name="Land M."/>
            <person name="Hauser L."/>
            <person name="Chang Y.J."/>
            <person name="Jeffries C.D."/>
            <person name="Chain P."/>
            <person name="Rohde M."/>
            <person name="Goker M."/>
            <person name="Bristow J."/>
            <person name="Eisen J.A."/>
            <person name="Markowitz V."/>
            <person name="Hugenholtz P."/>
            <person name="Kyrpides N.C."/>
            <person name="Klenk H.P."/>
            <person name="Lapidus A."/>
        </authorList>
    </citation>
    <scope>NUCLEOTIDE SEQUENCE [LARGE SCALE GENOMIC DNA]</scope>
    <source>
        <strain evidence="3">ATCC 27377 / DSM 6068 / ICPB 4128</strain>
    </source>
</reference>
<dbReference type="AlphaFoldDB" id="D2R4G6"/>
<keyword evidence="3" id="KW-1185">Reference proteome</keyword>
<dbReference type="KEGG" id="psl:Psta_0627"/>
<organism evidence="2 3">
    <name type="scientific">Pirellula staleyi (strain ATCC 27377 / DSM 6068 / ICPB 4128)</name>
    <name type="common">Pirella staleyi</name>
    <dbReference type="NCBI Taxonomy" id="530564"/>
    <lineage>
        <taxon>Bacteria</taxon>
        <taxon>Pseudomonadati</taxon>
        <taxon>Planctomycetota</taxon>
        <taxon>Planctomycetia</taxon>
        <taxon>Pirellulales</taxon>
        <taxon>Pirellulaceae</taxon>
        <taxon>Pirellula</taxon>
    </lineage>
</organism>
<accession>D2R4G6</accession>
<feature type="signal peptide" evidence="1">
    <location>
        <begin position="1"/>
        <end position="20"/>
    </location>
</feature>
<evidence type="ECO:0000313" key="3">
    <source>
        <dbReference type="Proteomes" id="UP000001887"/>
    </source>
</evidence>
<protein>
    <recommendedName>
        <fullName evidence="4">Lipoprotein</fullName>
    </recommendedName>
</protein>
<evidence type="ECO:0000256" key="1">
    <source>
        <dbReference type="SAM" id="SignalP"/>
    </source>
</evidence>
<sequence length="171" mass="19524" precursor="true">MWRQLVCCLLLTLVACVPPAKEVFSIDIKSPPSPAQLGFERQGKGTYPDWESNVPRQLEIVLPDRRKLDFKADFQLYSGTESGDLLEVLEFHTKRADSLEAVAEIDRLAQSLLVEQQKIDGLKRRIAIAPTEKHILNFTVRPDIRVSMIYYPDRYQCGYTGVALQISWSDQ</sequence>
<proteinExistence type="predicted"/>
<gene>
    <name evidence="2" type="ordered locus">Psta_0627</name>
</gene>
<keyword evidence="1" id="KW-0732">Signal</keyword>
<feature type="chain" id="PRO_5003034601" description="Lipoprotein" evidence="1">
    <location>
        <begin position="21"/>
        <end position="171"/>
    </location>
</feature>